<evidence type="ECO:0000313" key="2">
    <source>
        <dbReference type="Proteomes" id="UP000463975"/>
    </source>
</evidence>
<sequence>MNDKEFWEWYQDPMTNMYYETWSLPRLFVQFDIIFGENKENTQNALDFAYRLAKCSLAKIDLVEEKRTLLAIRELGKSISSDIDSHIIWETCQFHLLEKGRALLDECNLKGRPKETSPLFKAKLTAVFDEYNVGFDKKAFVPIHYQKLDDRR</sequence>
<proteinExistence type="predicted"/>
<keyword evidence="2" id="KW-1185">Reference proteome</keyword>
<dbReference type="AlphaFoldDB" id="A0A6P1NI78"/>
<dbReference type="EMBL" id="CP047652">
    <property type="protein sequence ID" value="QHI96240.1"/>
    <property type="molecule type" value="Genomic_DNA"/>
</dbReference>
<dbReference type="KEGG" id="bomb:GT348_08395"/>
<protein>
    <submittedName>
        <fullName evidence="1">Uncharacterized protein</fullName>
    </submittedName>
</protein>
<dbReference type="Proteomes" id="UP000463975">
    <property type="component" value="Chromosome"/>
</dbReference>
<organism evidence="1 2">
    <name type="scientific">Aristophania vespae</name>
    <dbReference type="NCBI Taxonomy" id="2697033"/>
    <lineage>
        <taxon>Bacteria</taxon>
        <taxon>Pseudomonadati</taxon>
        <taxon>Pseudomonadota</taxon>
        <taxon>Alphaproteobacteria</taxon>
        <taxon>Acetobacterales</taxon>
        <taxon>Acetobacteraceae</taxon>
        <taxon>Aristophania</taxon>
    </lineage>
</organism>
<evidence type="ECO:0000313" key="1">
    <source>
        <dbReference type="EMBL" id="QHI96240.1"/>
    </source>
</evidence>
<gene>
    <name evidence="1" type="ORF">GT348_08395</name>
</gene>
<accession>A0A6P1NI78</accession>
<reference evidence="1 2" key="1">
    <citation type="submission" date="2020-01" db="EMBL/GenBank/DDBJ databases">
        <title>Genome sequencing of strain KACC 21507.</title>
        <authorList>
            <person name="Heo J."/>
            <person name="Kim S.-J."/>
            <person name="Kim J.-S."/>
            <person name="Hong S.-B."/>
            <person name="Kwon S.-W."/>
        </authorList>
    </citation>
    <scope>NUCLEOTIDE SEQUENCE [LARGE SCALE GENOMIC DNA]</scope>
    <source>
        <strain evidence="1 2">KACC 21507</strain>
    </source>
</reference>
<name>A0A6P1NI78_9PROT</name>
<dbReference type="RefSeq" id="WP_160619312.1">
    <property type="nucleotide sequence ID" value="NZ_CP047652.1"/>
</dbReference>